<dbReference type="InterPro" id="IPR000237">
    <property type="entry name" value="GRIP_dom"/>
</dbReference>
<dbReference type="SUPFAM" id="SSF57997">
    <property type="entry name" value="Tropomyosin"/>
    <property type="match status" value="1"/>
</dbReference>
<feature type="domain" description="GRIP" evidence="3">
    <location>
        <begin position="2208"/>
        <end position="2255"/>
    </location>
</feature>
<evidence type="ECO:0000259" key="3">
    <source>
        <dbReference type="PROSITE" id="PS50913"/>
    </source>
</evidence>
<evidence type="ECO:0000256" key="2">
    <source>
        <dbReference type="SAM" id="MobiDB-lite"/>
    </source>
</evidence>
<dbReference type="GO" id="GO:0005794">
    <property type="term" value="C:Golgi apparatus"/>
    <property type="evidence" value="ECO:0007669"/>
    <property type="project" value="TreeGrafter"/>
</dbReference>
<dbReference type="SMART" id="SM00755">
    <property type="entry name" value="Grip"/>
    <property type="match status" value="1"/>
</dbReference>
<dbReference type="PROSITE" id="PS50913">
    <property type="entry name" value="GRIP"/>
    <property type="match status" value="1"/>
</dbReference>
<keyword evidence="5" id="KW-1185">Reference proteome</keyword>
<feature type="coiled-coil region" evidence="1">
    <location>
        <begin position="895"/>
        <end position="978"/>
    </location>
</feature>
<evidence type="ECO:0000256" key="1">
    <source>
        <dbReference type="SAM" id="Coils"/>
    </source>
</evidence>
<organism evidence="4 5">
    <name type="scientific">Clonorchis sinensis</name>
    <name type="common">Chinese liver fluke</name>
    <dbReference type="NCBI Taxonomy" id="79923"/>
    <lineage>
        <taxon>Eukaryota</taxon>
        <taxon>Metazoa</taxon>
        <taxon>Spiralia</taxon>
        <taxon>Lophotrochozoa</taxon>
        <taxon>Platyhelminthes</taxon>
        <taxon>Trematoda</taxon>
        <taxon>Digenea</taxon>
        <taxon>Opisthorchiida</taxon>
        <taxon>Opisthorchiata</taxon>
        <taxon>Opisthorchiidae</taxon>
        <taxon>Clonorchis</taxon>
    </lineage>
</organism>
<feature type="coiled-coil region" evidence="1">
    <location>
        <begin position="1668"/>
        <end position="1864"/>
    </location>
</feature>
<feature type="coiled-coil region" evidence="1">
    <location>
        <begin position="546"/>
        <end position="608"/>
    </location>
</feature>
<dbReference type="Pfam" id="PF01465">
    <property type="entry name" value="GRIP"/>
    <property type="match status" value="1"/>
</dbReference>
<dbReference type="EMBL" id="NIRI02000010">
    <property type="protein sequence ID" value="KAG5453601.1"/>
    <property type="molecule type" value="Genomic_DNA"/>
</dbReference>
<dbReference type="OrthoDB" id="5322683at2759"/>
<name>A0A8T1MXY3_CLOSI</name>
<feature type="region of interest" description="Disordered" evidence="2">
    <location>
        <begin position="2062"/>
        <end position="2107"/>
    </location>
</feature>
<feature type="compositionally biased region" description="Polar residues" evidence="2">
    <location>
        <begin position="2062"/>
        <end position="2103"/>
    </location>
</feature>
<comment type="caution">
    <text evidence="4">The sequence shown here is derived from an EMBL/GenBank/DDBJ whole genome shotgun (WGS) entry which is preliminary data.</text>
</comment>
<evidence type="ECO:0000313" key="4">
    <source>
        <dbReference type="EMBL" id="KAG5453601.1"/>
    </source>
</evidence>
<dbReference type="GO" id="GO:0048193">
    <property type="term" value="P:Golgi vesicle transport"/>
    <property type="evidence" value="ECO:0007669"/>
    <property type="project" value="TreeGrafter"/>
</dbReference>
<proteinExistence type="predicted"/>
<protein>
    <recommendedName>
        <fullName evidence="3">GRIP domain-containing protein</fullName>
    </recommendedName>
</protein>
<feature type="compositionally biased region" description="Basic residues" evidence="2">
    <location>
        <begin position="347"/>
        <end position="360"/>
    </location>
</feature>
<keyword evidence="1" id="KW-0175">Coiled coil</keyword>
<feature type="coiled-coil region" evidence="1">
    <location>
        <begin position="2153"/>
        <end position="2180"/>
    </location>
</feature>
<dbReference type="Gene3D" id="1.10.287.1490">
    <property type="match status" value="2"/>
</dbReference>
<dbReference type="GO" id="GO:0031267">
    <property type="term" value="F:small GTPase binding"/>
    <property type="evidence" value="ECO:0007669"/>
    <property type="project" value="TreeGrafter"/>
</dbReference>
<feature type="region of interest" description="Disordered" evidence="2">
    <location>
        <begin position="336"/>
        <end position="387"/>
    </location>
</feature>
<reference evidence="4 5" key="1">
    <citation type="journal article" date="2018" name="Biotechnol. Adv.">
        <title>Improved genomic resources and new bioinformatic workflow for the carcinogenic parasite Clonorchis sinensis: Biotechnological implications.</title>
        <authorList>
            <person name="Wang D."/>
            <person name="Korhonen P.K."/>
            <person name="Gasser R.B."/>
            <person name="Young N.D."/>
        </authorList>
    </citation>
    <scope>NUCLEOTIDE SEQUENCE [LARGE SCALE GENOMIC DNA]</scope>
    <source>
        <strain evidence="4">Cs-k2</strain>
    </source>
</reference>
<reference evidence="4 5" key="2">
    <citation type="journal article" date="2021" name="Genomics">
        <title>High-quality reference genome for Clonorchis sinensis.</title>
        <authorList>
            <person name="Young N.D."/>
            <person name="Stroehlein A.J."/>
            <person name="Kinkar L."/>
            <person name="Wang T."/>
            <person name="Sohn W.M."/>
            <person name="Chang B.C.H."/>
            <person name="Kaur P."/>
            <person name="Weisz D."/>
            <person name="Dudchenko O."/>
            <person name="Aiden E.L."/>
            <person name="Korhonen P.K."/>
            <person name="Gasser R.B."/>
        </authorList>
    </citation>
    <scope>NUCLEOTIDE SEQUENCE [LARGE SCALE GENOMIC DNA]</scope>
    <source>
        <strain evidence="4">Cs-k2</strain>
    </source>
</reference>
<feature type="coiled-coil region" evidence="1">
    <location>
        <begin position="447"/>
        <end position="481"/>
    </location>
</feature>
<feature type="coiled-coil region" evidence="1">
    <location>
        <begin position="1437"/>
        <end position="1499"/>
    </location>
</feature>
<gene>
    <name evidence="4" type="ORF">CSKR_109552</name>
</gene>
<dbReference type="SUPFAM" id="SSF101283">
    <property type="entry name" value="GRIP domain"/>
    <property type="match status" value="1"/>
</dbReference>
<sequence>MSELKQTIQQAALALILYSLAINVCCVSKTRIQDASTVLELTAPSLPTRFWLRTSSDPEAAAAGCSRVGIVLSHQACLRASGLDDLPLALFKDGGEVFSWRLSDLFACIRGNGTVPPWKHEGWDALTLPKPRQGKSRGRSWVRTTDLPVTPEAMLFRPCIAHAEPSFPEESAVCLSQSRVAETERWTTFDMVEECGRVCEKSWCYEDGHRVFPSAPGWKFCTIWLLIDVNDTTFKSSGGKMAQWLGREFIDRKVHGSNPTSASRLPLSRLGQPGNIPPLVLPSGDMALDLTGFDLLLLLAEPLSYGLKTTPRTFTPPGPSFSCSTLSVPSCHATRRKHEGWDTARLPKPRQGKSRGRGRVRTTDLPAAGDRNHPDVRSRTSSTGSRCSLNSTIAANVDPSAGPALLEWTTDSIQGDSDSASVISSVCPSTAEASVFQARYQKLHRLARGFKDKYQQAMDRFKKVEQERDHLRELLATQQTQAFRRMDELREELALDKKAKQDVDVNYNLMLSEKEEFIQVLRLQVSLLKEGKDLPPELEAKISAGHAREVQRQRSLEQENEELKTEVRTLATQLQLTTTQLEEQTVQRSQLEQALSAHQVKLKQFQAQIEEFGPLKRELTDSKLAQSALEEQVRGLKTQLSSLMVPTAVIACETEVPAQAEPPQASKDLKEPNDAIKLLELQVADLSKTLEETRAHLISSEAVQTQLRSELDDYKKEEPNHRELRKQYEQTVVRLTEMERLLSEKTEEFISGTRALEAMNVREQDLVAKLDDTRARLVGMKSQLDASTLKLAEFEQKETVWKTNEEDYETLRREHSVLVDFNRQLQSHLTSRLQASGLPLDNDETSSLEGLIEQLLGFVSTAAHRLGKATEENAEQVRILTEKHAADVNSLRDSLTTEHSLRDELEQRAKQLQTKIDQTEDQLANIQLNLSEAKSVLTLKEEEIQSLTVKLQEVIERNTELQARFSNAERETEDLTALRQATEVLCKERDELLAKLSTAECERRTEYATLMSQTEEISSALAAANRRLQATVKQYSDVAAEITSLRQQLTAAQSCLQALRSDLKLYEVDSMDTVSGIVFQSIDEVETSCLELMGKFFEEETNTSQKLHSLQARLIAMEDELVHWKRKYSCLEDSLNSQTTVITEFRSSVHNQPDTNAGSSVQPLQTCLDELTSLHQSTDSALLLSRDAQISELKEQLSTLRSTTSLQLQEAVVHVEQAKTQVQQEVRDWDLRCSQACEQINAQHDRLSSLVNLVNASLGRLAKAEHQLELVRVEQHQSVNTSLREELNRTRTDLTELETEKGQLLDELNHTKQQFDALQTQFQDTVQRIDGNATAHATAVLRSRLERLKASSSLIDQVLSDDLPFSKRVTSVEKCFQDLVAQLSLTSQPVWSCDALAYEPIEQQLDELEHAFDRTVLRLDEQKHLTDKEVQRLSLELSSAQGRLHQTTDLLNNAEANTSLCMDRIQKLENELLSEQEQREELRIKLTEVQQSLEAVRKDREESVATIQHQLDTTIQDLATARSSLAERETELSNLAAGTESLKHQLSNVERTYTEMIKQTIALQSHCLRTRTDRAREWLTRNCDKLDLNGPDSLTNQFESIQQLVVDSDTLDFTEPSLVSAVLERFAQAEQWLVDLSTKANQLQSSRHEELIELETLRASERQLVDKCVMLEQRGSELQTELEKLAQTHSELADLQKAVAEKNDLVMFMESELDEFKKKQDVLNSELASKQTEMDQLTTEVSTWKTQFSNLQQQLDQTSGECTELQEKLIETKRTAEEEKHALQQSLEASASVKEGQLKQQLKDLKTRLKQVLQESETLRKSNVSFVNRENEMNSRLKDLEAQLALERHECDNLRNRITQLTEQLEAVPVEPEVTVEPQPPLWSPKLRSNLKHWSCPLQNPCHSLSVISLLDFCPDPSRTAHNDPMADFREDLQHATELLKAEHAAHIQEMQCDLSQQLRAREEELRTEFQKTLDLARATETQLRQSHQSEMDAIQLRLSELVNQNHSLQTKLDQLQAEFMTLEQGSKLHSLEIPASQPTEQNGELELLRARVAELQTQLSQVEQSTVTDPSYQRTGSPSQTSRTDCLQSNSTRGTEHWSSTEYDPLDPVQLAKPSDWVEQLRSEIMRADSIDSVHPAVRTGHFVHTVSAQDYEALQLHNADLQNQLHQLAADFEALRVRCSSCNGSVEHGSLTIPPYSPVLSPSVGGLHELVEYEYLRNVLFEYMTGRETATLAKVLCSILRFNAEQTKRVLQYEDDKSRTWFIQTKIE</sequence>
<dbReference type="Proteomes" id="UP000286415">
    <property type="component" value="Unassembled WGS sequence"/>
</dbReference>
<dbReference type="Gene3D" id="1.10.220.60">
    <property type="entry name" value="GRIP domain"/>
    <property type="match status" value="1"/>
</dbReference>
<feature type="coiled-coil region" evidence="1">
    <location>
        <begin position="1273"/>
        <end position="1321"/>
    </location>
</feature>
<accession>A0A8T1MXY3</accession>
<dbReference type="PANTHER" id="PTHR19327">
    <property type="entry name" value="GOLGIN"/>
    <property type="match status" value="1"/>
</dbReference>
<dbReference type="PANTHER" id="PTHR19327:SF0">
    <property type="entry name" value="GOLGIN SUBFAMILY A MEMBER 4"/>
    <property type="match status" value="1"/>
</dbReference>
<evidence type="ECO:0000313" key="5">
    <source>
        <dbReference type="Proteomes" id="UP000286415"/>
    </source>
</evidence>